<feature type="compositionally biased region" description="Polar residues" evidence="1">
    <location>
        <begin position="111"/>
        <end position="132"/>
    </location>
</feature>
<dbReference type="RefSeq" id="WP_182890603.1">
    <property type="nucleotide sequence ID" value="NZ_JACGZW010000003.1"/>
</dbReference>
<sequence length="192" mass="21240">MTASVVETEYPSAERIQFMGRKLRERMGQMGLTYKKLADSWEVSIGTARNTVYWLPEASKPPARIPELETALELPQGSLVDQYYAEDVDPEYWENAASGPKSKPKPRKPTAQRTATKMYAKTTSPLAVSSPRTPKETPAFSLPPVSARPADGGLLKQRVTQLERVVEVLVEQLAELSGADPGKLLRDRGIEV</sequence>
<evidence type="ECO:0000313" key="3">
    <source>
        <dbReference type="Proteomes" id="UP000526734"/>
    </source>
</evidence>
<organism evidence="2 3">
    <name type="scientific">Amycolatopsis dendrobii</name>
    <dbReference type="NCBI Taxonomy" id="2760662"/>
    <lineage>
        <taxon>Bacteria</taxon>
        <taxon>Bacillati</taxon>
        <taxon>Actinomycetota</taxon>
        <taxon>Actinomycetes</taxon>
        <taxon>Pseudonocardiales</taxon>
        <taxon>Pseudonocardiaceae</taxon>
        <taxon>Amycolatopsis</taxon>
    </lineage>
</organism>
<dbReference type="AlphaFoldDB" id="A0A7W3VVP0"/>
<reference evidence="2 3" key="1">
    <citation type="submission" date="2020-08" db="EMBL/GenBank/DDBJ databases">
        <title>Amycolatopsis sp. nov. DR6-1 isolated from Dendrobium heterocarpum.</title>
        <authorList>
            <person name="Tedsree N."/>
            <person name="Kuncharoen N."/>
            <person name="Likhitwitayawuid K."/>
            <person name="Tanasupawat S."/>
        </authorList>
    </citation>
    <scope>NUCLEOTIDE SEQUENCE [LARGE SCALE GENOMIC DNA]</scope>
    <source>
        <strain evidence="2 3">DR6-1</strain>
    </source>
</reference>
<dbReference type="Proteomes" id="UP000526734">
    <property type="component" value="Unassembled WGS sequence"/>
</dbReference>
<feature type="region of interest" description="Disordered" evidence="1">
    <location>
        <begin position="91"/>
        <end position="150"/>
    </location>
</feature>
<gene>
    <name evidence="2" type="ORF">H4281_10110</name>
</gene>
<proteinExistence type="predicted"/>
<comment type="caution">
    <text evidence="2">The sequence shown here is derived from an EMBL/GenBank/DDBJ whole genome shotgun (WGS) entry which is preliminary data.</text>
</comment>
<keyword evidence="3" id="KW-1185">Reference proteome</keyword>
<accession>A0A7W3VVP0</accession>
<evidence type="ECO:0000256" key="1">
    <source>
        <dbReference type="SAM" id="MobiDB-lite"/>
    </source>
</evidence>
<protein>
    <submittedName>
        <fullName evidence="2">Uncharacterized protein</fullName>
    </submittedName>
</protein>
<name>A0A7W3VVP0_9PSEU</name>
<dbReference type="EMBL" id="JACGZW010000003">
    <property type="protein sequence ID" value="MBB1153482.1"/>
    <property type="molecule type" value="Genomic_DNA"/>
</dbReference>
<evidence type="ECO:0000313" key="2">
    <source>
        <dbReference type="EMBL" id="MBB1153482.1"/>
    </source>
</evidence>